<dbReference type="SUPFAM" id="SSF90123">
    <property type="entry name" value="ABC transporter transmembrane region"/>
    <property type="match status" value="2"/>
</dbReference>
<dbReference type="Gene3D" id="3.40.50.300">
    <property type="entry name" value="P-loop containing nucleotide triphosphate hydrolases"/>
    <property type="match status" value="2"/>
</dbReference>
<keyword evidence="6" id="KW-0547">Nucleotide-binding</keyword>
<evidence type="ECO:0000256" key="1">
    <source>
        <dbReference type="ARBA" id="ARBA00004141"/>
    </source>
</evidence>
<dbReference type="GO" id="GO:0005524">
    <property type="term" value="F:ATP binding"/>
    <property type="evidence" value="ECO:0007669"/>
    <property type="project" value="UniProtKB-KW"/>
</dbReference>
<keyword evidence="3" id="KW-0813">Transport</keyword>
<comment type="similarity">
    <text evidence="2">Belongs to the ABC transporter superfamily. ABCC family. Conjugate transporter (TC 3.A.1.208) subfamily.</text>
</comment>
<comment type="caution">
    <text evidence="14">The sequence shown here is derived from an EMBL/GenBank/DDBJ whole genome shotgun (WGS) entry which is preliminary data.</text>
</comment>
<dbReference type="GO" id="GO:0016020">
    <property type="term" value="C:membrane"/>
    <property type="evidence" value="ECO:0007669"/>
    <property type="project" value="UniProtKB-SubCell"/>
</dbReference>
<feature type="domain" description="ABC transmembrane type-1" evidence="13">
    <location>
        <begin position="823"/>
        <end position="1064"/>
    </location>
</feature>
<dbReference type="PANTHER" id="PTHR24223">
    <property type="entry name" value="ATP-BINDING CASSETTE SUB-FAMILY C"/>
    <property type="match status" value="1"/>
</dbReference>
<evidence type="ECO:0000313" key="15">
    <source>
        <dbReference type="Proteomes" id="UP001530400"/>
    </source>
</evidence>
<dbReference type="Gene3D" id="1.20.1560.10">
    <property type="entry name" value="ABC transporter type 1, transmembrane domain"/>
    <property type="match status" value="2"/>
</dbReference>
<keyword evidence="5" id="KW-0677">Repeat</keyword>
<evidence type="ECO:0000259" key="13">
    <source>
        <dbReference type="PROSITE" id="PS50929"/>
    </source>
</evidence>
<evidence type="ECO:0000256" key="5">
    <source>
        <dbReference type="ARBA" id="ARBA00022737"/>
    </source>
</evidence>
<feature type="region of interest" description="Disordered" evidence="10">
    <location>
        <begin position="1"/>
        <end position="24"/>
    </location>
</feature>
<feature type="domain" description="ABC transporter" evidence="12">
    <location>
        <begin position="1103"/>
        <end position="1336"/>
    </location>
</feature>
<evidence type="ECO:0000256" key="3">
    <source>
        <dbReference type="ARBA" id="ARBA00022448"/>
    </source>
</evidence>
<feature type="transmembrane region" description="Helical" evidence="11">
    <location>
        <begin position="293"/>
        <end position="314"/>
    </location>
</feature>
<feature type="transmembrane region" description="Helical" evidence="11">
    <location>
        <begin position="1003"/>
        <end position="1025"/>
    </location>
</feature>
<feature type="domain" description="ABC transporter" evidence="12">
    <location>
        <begin position="492"/>
        <end position="713"/>
    </location>
</feature>
<keyword evidence="4 11" id="KW-0812">Transmembrane</keyword>
<comment type="subcellular location">
    <subcellularLocation>
        <location evidence="1">Membrane</location>
        <topology evidence="1">Multi-pass membrane protein</topology>
    </subcellularLocation>
</comment>
<evidence type="ECO:0000313" key="14">
    <source>
        <dbReference type="EMBL" id="KAL3781013.1"/>
    </source>
</evidence>
<keyword evidence="8 11" id="KW-1133">Transmembrane helix</keyword>
<evidence type="ECO:0000256" key="9">
    <source>
        <dbReference type="ARBA" id="ARBA00023136"/>
    </source>
</evidence>
<feature type="compositionally biased region" description="Polar residues" evidence="10">
    <location>
        <begin position="727"/>
        <end position="747"/>
    </location>
</feature>
<dbReference type="InterPro" id="IPR044746">
    <property type="entry name" value="ABCC_6TM_D1"/>
</dbReference>
<evidence type="ECO:0000256" key="10">
    <source>
        <dbReference type="SAM" id="MobiDB-lite"/>
    </source>
</evidence>
<gene>
    <name evidence="14" type="ORF">ACHAWO_012871</name>
</gene>
<dbReference type="EMBL" id="JALLPJ020000865">
    <property type="protein sequence ID" value="KAL3781013.1"/>
    <property type="molecule type" value="Genomic_DNA"/>
</dbReference>
<dbReference type="SMART" id="SM00382">
    <property type="entry name" value="AAA"/>
    <property type="match status" value="2"/>
</dbReference>
<proteinExistence type="inferred from homology"/>
<feature type="transmembrane region" description="Helical" evidence="11">
    <location>
        <begin position="899"/>
        <end position="927"/>
    </location>
</feature>
<dbReference type="PANTHER" id="PTHR24223:SF456">
    <property type="entry name" value="MULTIDRUG RESISTANCE-ASSOCIATED PROTEIN LETHAL(2)03659"/>
    <property type="match status" value="1"/>
</dbReference>
<evidence type="ECO:0000256" key="4">
    <source>
        <dbReference type="ARBA" id="ARBA00022692"/>
    </source>
</evidence>
<dbReference type="SUPFAM" id="SSF52540">
    <property type="entry name" value="P-loop containing nucleoside triphosphate hydrolases"/>
    <property type="match status" value="2"/>
</dbReference>
<reference evidence="14 15" key="1">
    <citation type="submission" date="2024-10" db="EMBL/GenBank/DDBJ databases">
        <title>Updated reference genomes for cyclostephanoid diatoms.</title>
        <authorList>
            <person name="Roberts W.R."/>
            <person name="Alverson A.J."/>
        </authorList>
    </citation>
    <scope>NUCLEOTIDE SEQUENCE [LARGE SCALE GENOMIC DNA]</scope>
    <source>
        <strain evidence="14 15">AJA010-31</strain>
    </source>
</reference>
<dbReference type="InterPro" id="IPR003439">
    <property type="entry name" value="ABC_transporter-like_ATP-bd"/>
</dbReference>
<dbReference type="InterPro" id="IPR017871">
    <property type="entry name" value="ABC_transporter-like_CS"/>
</dbReference>
<evidence type="ECO:0000256" key="11">
    <source>
        <dbReference type="SAM" id="Phobius"/>
    </source>
</evidence>
<organism evidence="14 15">
    <name type="scientific">Cyclotella atomus</name>
    <dbReference type="NCBI Taxonomy" id="382360"/>
    <lineage>
        <taxon>Eukaryota</taxon>
        <taxon>Sar</taxon>
        <taxon>Stramenopiles</taxon>
        <taxon>Ochrophyta</taxon>
        <taxon>Bacillariophyta</taxon>
        <taxon>Coscinodiscophyceae</taxon>
        <taxon>Thalassiosirophycidae</taxon>
        <taxon>Stephanodiscales</taxon>
        <taxon>Stephanodiscaceae</taxon>
        <taxon>Cyclotella</taxon>
    </lineage>
</organism>
<evidence type="ECO:0000259" key="12">
    <source>
        <dbReference type="PROSITE" id="PS50893"/>
    </source>
</evidence>
<dbReference type="PROSITE" id="PS50893">
    <property type="entry name" value="ABC_TRANSPORTER_2"/>
    <property type="match status" value="2"/>
</dbReference>
<dbReference type="FunFam" id="3.40.50.300:FF:000838">
    <property type="entry name" value="ABC multidrug transporter (Eurofung)"/>
    <property type="match status" value="1"/>
</dbReference>
<dbReference type="InterPro" id="IPR011527">
    <property type="entry name" value="ABC1_TM_dom"/>
</dbReference>
<evidence type="ECO:0000256" key="8">
    <source>
        <dbReference type="ARBA" id="ARBA00022989"/>
    </source>
</evidence>
<feature type="transmembrane region" description="Helical" evidence="11">
    <location>
        <begin position="198"/>
        <end position="221"/>
    </location>
</feature>
<dbReference type="CDD" id="cd03244">
    <property type="entry name" value="ABCC_MRP_domain2"/>
    <property type="match status" value="1"/>
</dbReference>
<protein>
    <submittedName>
        <fullName evidence="14">Uncharacterized protein</fullName>
    </submittedName>
</protein>
<dbReference type="InterPro" id="IPR036640">
    <property type="entry name" value="ABC1_TM_sf"/>
</dbReference>
<feature type="transmembrane region" description="Helical" evidence="11">
    <location>
        <begin position="156"/>
        <end position="178"/>
    </location>
</feature>
<accession>A0ABD3NZP3</accession>
<feature type="domain" description="ABC transmembrane type-1" evidence="13">
    <location>
        <begin position="163"/>
        <end position="439"/>
    </location>
</feature>
<dbReference type="Pfam" id="PF00664">
    <property type="entry name" value="ABC_membrane"/>
    <property type="match status" value="2"/>
</dbReference>
<dbReference type="CDD" id="cd03250">
    <property type="entry name" value="ABCC_MRP_domain1"/>
    <property type="match status" value="1"/>
</dbReference>
<dbReference type="InterPro" id="IPR003593">
    <property type="entry name" value="AAA+_ATPase"/>
</dbReference>
<dbReference type="PROSITE" id="PS50929">
    <property type="entry name" value="ABC_TM1F"/>
    <property type="match status" value="2"/>
</dbReference>
<name>A0ABD3NZP3_9STRA</name>
<feature type="transmembrane region" description="Helical" evidence="11">
    <location>
        <begin position="823"/>
        <end position="846"/>
    </location>
</feature>
<dbReference type="Proteomes" id="UP001530400">
    <property type="component" value="Unassembled WGS sequence"/>
</dbReference>
<keyword evidence="7" id="KW-0067">ATP-binding</keyword>
<sequence length="1365" mass="150781">MSVPGIDQGTEPEKQESKKKRWSFARNRSSFATVLSQDSDSNEEWLDRPPHPFENASLLSKIFFVWPYELMKKRSTDADEAADGVLCEADLPDALPADSSAENLFKFNVLWMAEKRRAEEAMETFKNIKGKKPHLPPKSAHPSLKRALIRDYLSSLWFLHPVMLVLSAAKLLQAVALGKLLQSFERSSALDNVASNSYLWAGLLVLSAGTVLLTNHQVYFFTWRQGMQLRVACLAAIFDKALRLKSTTTKSSGRVMNLATNDVERFLLASLFAPYMIWGVIMLAMILAVGWLIIGWSFAVGIAFMMLVIVPFQLKLSRKFGGLRSTVAQVTDSRVNAINQAIEGIRVVKLLGLERLFEERITAIRKKEIAAIQRVNWFKAGSEATFFVTNMVVSTLIFMVHVGSGGVLSIVNVYSTLALVNTAQFETCLVSRAVAGLSECSVSMRRIQAFLQSPDLKRSDHLKYRACQDPKSVVSVSNVTCHWNAMNVEENTAIDDSYDSTRQVVALDNVNLEFRAGEITCVIGEVGSGKSALLQMLIGELLPSSGTIVYTENSTVAYASQEPFLMSSSIRENILMGKEYDADLYQKVVEACSLKMDFEQMLDGEWTVVDGSKLSGGQKSRIGLARALYRDAGIIVLDDPLSAVDPKVCHHLFYSAILGLGVQRGKCVVLATHQHQFVGESRCILMSNGRVACVGSYETCVELSEGKLMTAIQNEECGDISTNQVSAPNNLTQESPTTLDELPSTTPGGLHEEHKEKTQTGAVKRDTFLKYTRAMPYGLSASFFMIMLCIVTQGTVLVTIAFMSHWSRLPAEQQYSVAIRGNMVGLVLLICFWATIRVRLLFFFTIGASQHVHDRMTNSVLRAQTEFFDTNNVGRIANRFSADIGSNDDLLPTTLAECFVFAFIVIGAITATVATLPMTLVICPPLIYSFLRVRRTFVNCSRELKRIEGLARSPIFTQIGEALNGIGTIRSNAALDYCTHKFRSSHDAHSKTFFAFLACSRWLGFWTDALMVIFLAIASFTAVIICDQKWMGMDSSILGIALTLLIQSAYVLQWTVRQSAEAVNQMVSVERCLEYCDLPQEAPLINEIDERISDWPSEGVIDISSLSVRYRPGLPLSLKDVTLRIEGGSRVGVVGRTGSGKSTLVQSFLRLIEAEEGQVLVDGVDTSKLGLHKLRHAISVIPQSPVLFGGCTIRENLDPFSTHDDEEVKKALLHANMLDTVLDQPQQLGSIVSDGGSNFSVGQRQLLCLARAILSKNKILVLDEASANVDTYTDELLQTSVKENFQGATIIAVAHRIDTIIGYDKILVMGNGKVLEYDSPYNLILKGGDFASMVRDTGDEMSKALIAKAKLFATKAQRRKGWICE</sequence>
<keyword evidence="9 11" id="KW-0472">Membrane</keyword>
<dbReference type="PROSITE" id="PS00211">
    <property type="entry name" value="ABC_TRANSPORTER_1"/>
    <property type="match status" value="2"/>
</dbReference>
<feature type="transmembrane region" description="Helical" evidence="11">
    <location>
        <begin position="777"/>
        <end position="803"/>
    </location>
</feature>
<keyword evidence="15" id="KW-1185">Reference proteome</keyword>
<feature type="region of interest" description="Disordered" evidence="10">
    <location>
        <begin position="727"/>
        <end position="757"/>
    </location>
</feature>
<evidence type="ECO:0000256" key="7">
    <source>
        <dbReference type="ARBA" id="ARBA00022840"/>
    </source>
</evidence>
<evidence type="ECO:0000256" key="6">
    <source>
        <dbReference type="ARBA" id="ARBA00022741"/>
    </source>
</evidence>
<dbReference type="FunFam" id="1.20.1560.10:FF:000013">
    <property type="entry name" value="ABC transporter C family member 2"/>
    <property type="match status" value="1"/>
</dbReference>
<dbReference type="Pfam" id="PF00005">
    <property type="entry name" value="ABC_tran"/>
    <property type="match status" value="2"/>
</dbReference>
<evidence type="ECO:0000256" key="2">
    <source>
        <dbReference type="ARBA" id="ARBA00009726"/>
    </source>
</evidence>
<feature type="transmembrane region" description="Helical" evidence="11">
    <location>
        <begin position="266"/>
        <end position="287"/>
    </location>
</feature>
<dbReference type="InterPro" id="IPR027417">
    <property type="entry name" value="P-loop_NTPase"/>
</dbReference>
<dbReference type="CDD" id="cd18579">
    <property type="entry name" value="ABC_6TM_ABCC_D1"/>
    <property type="match status" value="1"/>
</dbReference>
<dbReference type="InterPro" id="IPR050173">
    <property type="entry name" value="ABC_transporter_C-like"/>
</dbReference>